<dbReference type="RefSeq" id="WP_229159249.1">
    <property type="nucleotide sequence ID" value="NZ_JAJEWP010000001.1"/>
</dbReference>
<comment type="catalytic activity">
    <reaction evidence="1 6">
        <text>Cleavage of hydrophobic, N-terminal signal or leader sequences from secreted and periplasmic proteins.</text>
        <dbReference type="EC" id="3.4.21.89"/>
    </reaction>
</comment>
<dbReference type="InterPro" id="IPR000223">
    <property type="entry name" value="Pept_S26A_signal_pept_1"/>
</dbReference>
<dbReference type="EC" id="3.4.21.89" evidence="3 6"/>
<dbReference type="SUPFAM" id="SSF51306">
    <property type="entry name" value="LexA/Signal peptidase"/>
    <property type="match status" value="1"/>
</dbReference>
<comment type="subcellular location">
    <subcellularLocation>
        <location evidence="6">Membrane</location>
        <topology evidence="6">Multi-pass membrane protein</topology>
    </subcellularLocation>
</comment>
<dbReference type="GO" id="GO:0009003">
    <property type="term" value="F:signal peptidase activity"/>
    <property type="evidence" value="ECO:0007669"/>
    <property type="project" value="UniProtKB-EC"/>
</dbReference>
<evidence type="ECO:0000256" key="3">
    <source>
        <dbReference type="ARBA" id="ARBA00013208"/>
    </source>
</evidence>
<feature type="domain" description="Peptidase S26" evidence="7">
    <location>
        <begin position="14"/>
        <end position="190"/>
    </location>
</feature>
<proteinExistence type="inferred from homology"/>
<evidence type="ECO:0000256" key="2">
    <source>
        <dbReference type="ARBA" id="ARBA00009370"/>
    </source>
</evidence>
<dbReference type="InterPro" id="IPR019758">
    <property type="entry name" value="Pept_S26A_signal_pept_1_CS"/>
</dbReference>
<organism evidence="8 9">
    <name type="scientific">Fluctibacter halophilus</name>
    <dbReference type="NCBI Taxonomy" id="226011"/>
    <lineage>
        <taxon>Bacteria</taxon>
        <taxon>Pseudomonadati</taxon>
        <taxon>Pseudomonadota</taxon>
        <taxon>Gammaproteobacteria</taxon>
        <taxon>Alteromonadales</taxon>
        <taxon>Alteromonadaceae</taxon>
        <taxon>Fluctibacter</taxon>
    </lineage>
</organism>
<evidence type="ECO:0000256" key="1">
    <source>
        <dbReference type="ARBA" id="ARBA00000677"/>
    </source>
</evidence>
<evidence type="ECO:0000256" key="6">
    <source>
        <dbReference type="RuleBase" id="RU362042"/>
    </source>
</evidence>
<dbReference type="Proteomes" id="UP001520878">
    <property type="component" value="Unassembled WGS sequence"/>
</dbReference>
<comment type="similarity">
    <text evidence="2 6">Belongs to the peptidase S26 family.</text>
</comment>
<dbReference type="Gene3D" id="2.10.109.10">
    <property type="entry name" value="Umud Fragment, subunit A"/>
    <property type="match status" value="1"/>
</dbReference>
<protein>
    <recommendedName>
        <fullName evidence="4 6">Signal peptidase I</fullName>
        <ecNumber evidence="3 6">3.4.21.89</ecNumber>
    </recommendedName>
</protein>
<dbReference type="CDD" id="cd06530">
    <property type="entry name" value="S26_SPase_I"/>
    <property type="match status" value="1"/>
</dbReference>
<evidence type="ECO:0000256" key="4">
    <source>
        <dbReference type="ARBA" id="ARBA00019232"/>
    </source>
</evidence>
<dbReference type="InterPro" id="IPR036286">
    <property type="entry name" value="LexA/Signal_pep-like_sf"/>
</dbReference>
<evidence type="ECO:0000259" key="7">
    <source>
        <dbReference type="Pfam" id="PF10502"/>
    </source>
</evidence>
<dbReference type="EMBL" id="JAJEWP010000001">
    <property type="protein sequence ID" value="MCC2616300.1"/>
    <property type="molecule type" value="Genomic_DNA"/>
</dbReference>
<dbReference type="PANTHER" id="PTHR43390:SF1">
    <property type="entry name" value="CHLOROPLAST PROCESSING PEPTIDASE"/>
    <property type="match status" value="1"/>
</dbReference>
<gene>
    <name evidence="8" type="primary">lepB</name>
    <name evidence="8" type="ORF">LJ739_08610</name>
</gene>
<dbReference type="NCBIfam" id="TIGR02227">
    <property type="entry name" value="sigpep_I_bact"/>
    <property type="match status" value="1"/>
</dbReference>
<evidence type="ECO:0000313" key="8">
    <source>
        <dbReference type="EMBL" id="MCC2616300.1"/>
    </source>
</evidence>
<sequence length="213" mass="24031">MMTMTRLLRENTGFLAVLLLIFASRSSIADWYEVPSGSMQPTIVEGDRILVDKMAYRLDIPFTNVSLAHFADPQRGDIVVFESEAADERLVKRVIGVAGDTLSMRNNRLWLNGEPLQYDAIESKTQYVEALPDAPHRILLQPPASQLQSFGTVTVPEGHVLVLGDNRNNSADSRVYGFVPLVEIQGRAHRVLISFDTEHFLSPRQERIWKELI</sequence>
<dbReference type="InterPro" id="IPR019533">
    <property type="entry name" value="Peptidase_S26"/>
</dbReference>
<keyword evidence="5 6" id="KW-0378">Hydrolase</keyword>
<dbReference type="PROSITE" id="PS00761">
    <property type="entry name" value="SPASE_I_3"/>
    <property type="match status" value="1"/>
</dbReference>
<keyword evidence="6" id="KW-0645">Protease</keyword>
<evidence type="ECO:0000313" key="9">
    <source>
        <dbReference type="Proteomes" id="UP001520878"/>
    </source>
</evidence>
<dbReference type="PANTHER" id="PTHR43390">
    <property type="entry name" value="SIGNAL PEPTIDASE I"/>
    <property type="match status" value="1"/>
</dbReference>
<keyword evidence="9" id="KW-1185">Reference proteome</keyword>
<reference evidence="8 9" key="1">
    <citation type="submission" date="2021-10" db="EMBL/GenBank/DDBJ databases">
        <title>Draft genome of Aestuariibacter halophilus JC2043.</title>
        <authorList>
            <person name="Emsley S.A."/>
            <person name="Pfannmuller K.M."/>
            <person name="Ushijima B."/>
            <person name="Saw J.H."/>
            <person name="Videau P."/>
        </authorList>
    </citation>
    <scope>NUCLEOTIDE SEQUENCE [LARGE SCALE GENOMIC DNA]</scope>
    <source>
        <strain evidence="8 9">JC2043</strain>
    </source>
</reference>
<dbReference type="PRINTS" id="PR00727">
    <property type="entry name" value="LEADERPTASE"/>
</dbReference>
<name>A0ABS8G6X5_9ALTE</name>
<evidence type="ECO:0000256" key="5">
    <source>
        <dbReference type="ARBA" id="ARBA00022801"/>
    </source>
</evidence>
<dbReference type="Pfam" id="PF10502">
    <property type="entry name" value="Peptidase_S26"/>
    <property type="match status" value="1"/>
</dbReference>
<comment type="caution">
    <text evidence="8">The sequence shown here is derived from an EMBL/GenBank/DDBJ whole genome shotgun (WGS) entry which is preliminary data.</text>
</comment>
<accession>A0ABS8G6X5</accession>